<feature type="short sequence motif" description="Histidine triad motif" evidence="1">
    <location>
        <begin position="91"/>
        <end position="95"/>
    </location>
</feature>
<sequence>MSSLFTRIIDGELPGRFVHSDDKAVAFLSIQPLTAGHTLVVPRAEVDEWTDLDPALAAHVMTVAHTVGKALKLAYGCARVGVVVAGFEIPHTHVHVFPTETMADFDFIRATPMSDEDLEANRKRIVEALRRAV</sequence>
<dbReference type="RefSeq" id="WP_203795279.1">
    <property type="nucleotide sequence ID" value="NZ_BAAAQE010000035.1"/>
</dbReference>
<name>A0ABQ3X6Q7_9ACTN</name>
<evidence type="ECO:0000313" key="3">
    <source>
        <dbReference type="EMBL" id="GID54169.1"/>
    </source>
</evidence>
<dbReference type="Gene3D" id="3.30.428.10">
    <property type="entry name" value="HIT-like"/>
    <property type="match status" value="1"/>
</dbReference>
<dbReference type="SUPFAM" id="SSF54197">
    <property type="entry name" value="HIT-like"/>
    <property type="match status" value="1"/>
</dbReference>
<gene>
    <name evidence="3" type="ORF">Aco03nite_025730</name>
</gene>
<keyword evidence="4" id="KW-1185">Reference proteome</keyword>
<dbReference type="PRINTS" id="PR00332">
    <property type="entry name" value="HISTRIAD"/>
</dbReference>
<dbReference type="Proteomes" id="UP000612282">
    <property type="component" value="Unassembled WGS sequence"/>
</dbReference>
<dbReference type="InterPro" id="IPR001310">
    <property type="entry name" value="Histidine_triad_HIT"/>
</dbReference>
<organism evidence="3 4">
    <name type="scientific">Actinoplanes couchii</name>
    <dbReference type="NCBI Taxonomy" id="403638"/>
    <lineage>
        <taxon>Bacteria</taxon>
        <taxon>Bacillati</taxon>
        <taxon>Actinomycetota</taxon>
        <taxon>Actinomycetes</taxon>
        <taxon>Micromonosporales</taxon>
        <taxon>Micromonosporaceae</taxon>
        <taxon>Actinoplanes</taxon>
    </lineage>
</organism>
<evidence type="ECO:0000256" key="1">
    <source>
        <dbReference type="PROSITE-ProRule" id="PRU00464"/>
    </source>
</evidence>
<evidence type="ECO:0000259" key="2">
    <source>
        <dbReference type="PROSITE" id="PS51084"/>
    </source>
</evidence>
<dbReference type="InterPro" id="IPR036265">
    <property type="entry name" value="HIT-like_sf"/>
</dbReference>
<protein>
    <submittedName>
        <fullName evidence="3">Hypothetical HIT-like (Histidine triad) protein</fullName>
    </submittedName>
</protein>
<comment type="caution">
    <text evidence="3">The sequence shown here is derived from an EMBL/GenBank/DDBJ whole genome shotgun (WGS) entry which is preliminary data.</text>
</comment>
<dbReference type="PROSITE" id="PS51084">
    <property type="entry name" value="HIT_2"/>
    <property type="match status" value="1"/>
</dbReference>
<dbReference type="PANTHER" id="PTHR46648:SF1">
    <property type="entry name" value="ADENOSINE 5'-MONOPHOSPHORAMIDASE HNT1"/>
    <property type="match status" value="1"/>
</dbReference>
<accession>A0ABQ3X6Q7</accession>
<evidence type="ECO:0000313" key="4">
    <source>
        <dbReference type="Proteomes" id="UP000612282"/>
    </source>
</evidence>
<feature type="domain" description="HIT" evidence="2">
    <location>
        <begin position="4"/>
        <end position="107"/>
    </location>
</feature>
<dbReference type="InterPro" id="IPR011146">
    <property type="entry name" value="HIT-like"/>
</dbReference>
<proteinExistence type="predicted"/>
<dbReference type="PANTHER" id="PTHR46648">
    <property type="entry name" value="HIT FAMILY PROTEIN 1"/>
    <property type="match status" value="1"/>
</dbReference>
<dbReference type="EMBL" id="BOMG01000039">
    <property type="protein sequence ID" value="GID54169.1"/>
    <property type="molecule type" value="Genomic_DNA"/>
</dbReference>
<reference evidence="3 4" key="1">
    <citation type="submission" date="2021-01" db="EMBL/GenBank/DDBJ databases">
        <title>Whole genome shotgun sequence of Actinoplanes couchii NBRC 106145.</title>
        <authorList>
            <person name="Komaki H."/>
            <person name="Tamura T."/>
        </authorList>
    </citation>
    <scope>NUCLEOTIDE SEQUENCE [LARGE SCALE GENOMIC DNA]</scope>
    <source>
        <strain evidence="3 4">NBRC 106145</strain>
    </source>
</reference>
<dbReference type="Pfam" id="PF01230">
    <property type="entry name" value="HIT"/>
    <property type="match status" value="1"/>
</dbReference>